<feature type="compositionally biased region" description="Basic and acidic residues" evidence="1">
    <location>
        <begin position="85"/>
        <end position="94"/>
    </location>
</feature>
<feature type="compositionally biased region" description="Polar residues" evidence="1">
    <location>
        <begin position="1"/>
        <end position="21"/>
    </location>
</feature>
<dbReference type="AlphaFoldDB" id="A0A1Y2IMG6"/>
<accession>A0A1Y2IMG6</accession>
<dbReference type="EMBL" id="KZ084113">
    <property type="protein sequence ID" value="OSD01142.1"/>
    <property type="molecule type" value="Genomic_DNA"/>
</dbReference>
<evidence type="ECO:0000256" key="1">
    <source>
        <dbReference type="SAM" id="MobiDB-lite"/>
    </source>
</evidence>
<reference evidence="2 3" key="1">
    <citation type="journal article" date="2015" name="Biotechnol. Biofuels">
        <title>Enhanced degradation of softwood versus hardwood by the white-rot fungus Pycnoporus coccineus.</title>
        <authorList>
            <person name="Couturier M."/>
            <person name="Navarro D."/>
            <person name="Chevret D."/>
            <person name="Henrissat B."/>
            <person name="Piumi F."/>
            <person name="Ruiz-Duenas F.J."/>
            <person name="Martinez A.T."/>
            <person name="Grigoriev I.V."/>
            <person name="Riley R."/>
            <person name="Lipzen A."/>
            <person name="Berrin J.G."/>
            <person name="Master E.R."/>
            <person name="Rosso M.N."/>
        </authorList>
    </citation>
    <scope>NUCLEOTIDE SEQUENCE [LARGE SCALE GENOMIC DNA]</scope>
    <source>
        <strain evidence="2 3">BRFM310</strain>
    </source>
</reference>
<feature type="compositionally biased region" description="Basic and acidic residues" evidence="1">
    <location>
        <begin position="127"/>
        <end position="140"/>
    </location>
</feature>
<dbReference type="Proteomes" id="UP000193067">
    <property type="component" value="Unassembled WGS sequence"/>
</dbReference>
<proteinExistence type="predicted"/>
<protein>
    <submittedName>
        <fullName evidence="2">Uncharacterized protein</fullName>
    </submittedName>
</protein>
<feature type="region of interest" description="Disordered" evidence="1">
    <location>
        <begin position="1"/>
        <end position="59"/>
    </location>
</feature>
<organism evidence="2 3">
    <name type="scientific">Trametes coccinea (strain BRFM310)</name>
    <name type="common">Pycnoporus coccineus</name>
    <dbReference type="NCBI Taxonomy" id="1353009"/>
    <lineage>
        <taxon>Eukaryota</taxon>
        <taxon>Fungi</taxon>
        <taxon>Dikarya</taxon>
        <taxon>Basidiomycota</taxon>
        <taxon>Agaricomycotina</taxon>
        <taxon>Agaricomycetes</taxon>
        <taxon>Polyporales</taxon>
        <taxon>Polyporaceae</taxon>
        <taxon>Trametes</taxon>
    </lineage>
</organism>
<sequence length="264" mass="28238">MPPVTRNQSSRLACNDDSSVASEEGGVKPEPKVSSEAPGVLASDDDAKAQGQKSLSRPFRVPITRSESFQLACKDDSLVASEPDAASRLEEARARTRANSNRYMTAHHLWSSHAFYGEEELQALHEEYTRRIAEEEERFRAPPNPSSKAPGVRPPGDPTGTSNPALAAGSKSANRTADIRGAKPVNGREPSETTGGKRARKQGSRAASSRSQKRARVDGHGLTVERSAQDYPGKELPATPAGILPANTLTDIPTETSKLRGTSS</sequence>
<feature type="region of interest" description="Disordered" evidence="1">
    <location>
        <begin position="81"/>
        <end position="100"/>
    </location>
</feature>
<feature type="compositionally biased region" description="Polar residues" evidence="1">
    <location>
        <begin position="247"/>
        <end position="264"/>
    </location>
</feature>
<keyword evidence="3" id="KW-1185">Reference proteome</keyword>
<name>A0A1Y2IMG6_TRAC3</name>
<dbReference type="OrthoDB" id="10621219at2759"/>
<evidence type="ECO:0000313" key="3">
    <source>
        <dbReference type="Proteomes" id="UP000193067"/>
    </source>
</evidence>
<feature type="region of interest" description="Disordered" evidence="1">
    <location>
        <begin position="127"/>
        <end position="264"/>
    </location>
</feature>
<evidence type="ECO:0000313" key="2">
    <source>
        <dbReference type="EMBL" id="OSD01142.1"/>
    </source>
</evidence>
<gene>
    <name evidence="2" type="ORF">PYCCODRAFT_1468835</name>
</gene>